<evidence type="ECO:0000256" key="2">
    <source>
        <dbReference type="ARBA" id="ARBA00022670"/>
    </source>
</evidence>
<dbReference type="InterPro" id="IPR015500">
    <property type="entry name" value="Peptidase_S8_subtilisin-rel"/>
</dbReference>
<evidence type="ECO:0000256" key="1">
    <source>
        <dbReference type="ARBA" id="ARBA00011073"/>
    </source>
</evidence>
<dbReference type="STRING" id="181874.A0A409YTZ8"/>
<reference evidence="7 8" key="1">
    <citation type="journal article" date="2018" name="Evol. Lett.">
        <title>Horizontal gene cluster transfer increased hallucinogenic mushroom diversity.</title>
        <authorList>
            <person name="Reynolds H.T."/>
            <person name="Vijayakumar V."/>
            <person name="Gluck-Thaler E."/>
            <person name="Korotkin H.B."/>
            <person name="Matheny P.B."/>
            <person name="Slot J.C."/>
        </authorList>
    </citation>
    <scope>NUCLEOTIDE SEQUENCE [LARGE SCALE GENOMIC DNA]</scope>
    <source>
        <strain evidence="7 8">2629</strain>
    </source>
</reference>
<proteinExistence type="inferred from homology"/>
<feature type="active site" description="Charge relay system" evidence="5">
    <location>
        <position position="198"/>
    </location>
</feature>
<accession>A0A409YTZ8</accession>
<dbReference type="AlphaFoldDB" id="A0A409YTZ8"/>
<evidence type="ECO:0000313" key="8">
    <source>
        <dbReference type="Proteomes" id="UP000284842"/>
    </source>
</evidence>
<dbReference type="Gene3D" id="3.40.50.200">
    <property type="entry name" value="Peptidase S8/S53 domain"/>
    <property type="match status" value="1"/>
</dbReference>
<comment type="caution">
    <text evidence="7">The sequence shown here is derived from an EMBL/GenBank/DDBJ whole genome shotgun (WGS) entry which is preliminary data.</text>
</comment>
<dbReference type="GO" id="GO:0004252">
    <property type="term" value="F:serine-type endopeptidase activity"/>
    <property type="evidence" value="ECO:0007669"/>
    <property type="project" value="UniProtKB-UniRule"/>
</dbReference>
<dbReference type="InterPro" id="IPR000209">
    <property type="entry name" value="Peptidase_S8/S53_dom"/>
</dbReference>
<sequence length="407" mass="43826">MIPTLILGSPIMIDEYIWSLTNTTVSLTGRAPGTIIPVHRCKGSAPGPERYIVTFNKVKVDDVQKLFGLGKLVPLRIISTSTFSIPMDNGLLTKMQSHESVVSIRQVCPMKFVTTVKQDQAPWGIARLSRGAKKLSNKSLGLVHRFKYDSSAGACADIYFPDTGVQIAHNEFEGRARWPAEATFGDHREFAHVDDIGHGTQCAAIAAGVTYGVAKKAHVIAVKMGSRYESYSDNMIKALEWILANHDKSRVSIVSISSTVEDEPELDKAVENLIKANIHVVVGAGNDNMDAKGLSPARVKSVITVGATANNDGRAVDSNFGSVVDVYAPGKDITTAFIGANDASTVQSGTSLATAHVSGLLAHELCRTGNVPPETMHTRLIDNSLKNVVYFLRDGDNNRLAQMAPLS</sequence>
<comment type="similarity">
    <text evidence="1 5">Belongs to the peptidase S8 family.</text>
</comment>
<dbReference type="Pfam" id="PF00082">
    <property type="entry name" value="Peptidase_S8"/>
    <property type="match status" value="1"/>
</dbReference>
<dbReference type="GO" id="GO:0006508">
    <property type="term" value="P:proteolysis"/>
    <property type="evidence" value="ECO:0007669"/>
    <property type="project" value="UniProtKB-KW"/>
</dbReference>
<evidence type="ECO:0000256" key="4">
    <source>
        <dbReference type="ARBA" id="ARBA00022825"/>
    </source>
</evidence>
<dbReference type="InterPro" id="IPR034193">
    <property type="entry name" value="PCSK9_ProteinaseK-like"/>
</dbReference>
<organism evidence="7 8">
    <name type="scientific">Panaeolus cyanescens</name>
    <dbReference type="NCBI Taxonomy" id="181874"/>
    <lineage>
        <taxon>Eukaryota</taxon>
        <taxon>Fungi</taxon>
        <taxon>Dikarya</taxon>
        <taxon>Basidiomycota</taxon>
        <taxon>Agaricomycotina</taxon>
        <taxon>Agaricomycetes</taxon>
        <taxon>Agaricomycetidae</taxon>
        <taxon>Agaricales</taxon>
        <taxon>Agaricineae</taxon>
        <taxon>Galeropsidaceae</taxon>
        <taxon>Panaeolus</taxon>
    </lineage>
</organism>
<dbReference type="PROSITE" id="PS51892">
    <property type="entry name" value="SUBTILASE"/>
    <property type="match status" value="1"/>
</dbReference>
<keyword evidence="3 5" id="KW-0378">Hydrolase</keyword>
<feature type="active site" description="Charge relay system" evidence="5">
    <location>
        <position position="351"/>
    </location>
</feature>
<dbReference type="Proteomes" id="UP000284842">
    <property type="component" value="Unassembled WGS sequence"/>
</dbReference>
<dbReference type="InterPro" id="IPR050131">
    <property type="entry name" value="Peptidase_S8_subtilisin-like"/>
</dbReference>
<keyword evidence="4 5" id="KW-0720">Serine protease</keyword>
<dbReference type="InterPro" id="IPR036852">
    <property type="entry name" value="Peptidase_S8/S53_dom_sf"/>
</dbReference>
<feature type="active site" description="Charge relay system" evidence="5">
    <location>
        <position position="162"/>
    </location>
</feature>
<name>A0A409YTZ8_9AGAR</name>
<feature type="domain" description="Peptidase S8/S53" evidence="6">
    <location>
        <begin position="162"/>
        <end position="384"/>
    </location>
</feature>
<evidence type="ECO:0000313" key="7">
    <source>
        <dbReference type="EMBL" id="PPR06470.1"/>
    </source>
</evidence>
<evidence type="ECO:0000259" key="6">
    <source>
        <dbReference type="Pfam" id="PF00082"/>
    </source>
</evidence>
<evidence type="ECO:0000256" key="5">
    <source>
        <dbReference type="PROSITE-ProRule" id="PRU01240"/>
    </source>
</evidence>
<dbReference type="CDD" id="cd04077">
    <property type="entry name" value="Peptidases_S8_PCSK9_ProteinaseK_like"/>
    <property type="match status" value="1"/>
</dbReference>
<dbReference type="PANTHER" id="PTHR43806:SF11">
    <property type="entry name" value="CEREVISIN-RELATED"/>
    <property type="match status" value="1"/>
</dbReference>
<dbReference type="EMBL" id="NHTK01000645">
    <property type="protein sequence ID" value="PPR06470.1"/>
    <property type="molecule type" value="Genomic_DNA"/>
</dbReference>
<protein>
    <recommendedName>
        <fullName evidence="6">Peptidase S8/S53 domain-containing protein</fullName>
    </recommendedName>
</protein>
<dbReference type="OrthoDB" id="19448at2759"/>
<dbReference type="SUPFAM" id="SSF52743">
    <property type="entry name" value="Subtilisin-like"/>
    <property type="match status" value="1"/>
</dbReference>
<dbReference type="PANTHER" id="PTHR43806">
    <property type="entry name" value="PEPTIDASE S8"/>
    <property type="match status" value="1"/>
</dbReference>
<keyword evidence="8" id="KW-1185">Reference proteome</keyword>
<dbReference type="InParanoid" id="A0A409YTZ8"/>
<keyword evidence="2 5" id="KW-0645">Protease</keyword>
<dbReference type="PRINTS" id="PR00723">
    <property type="entry name" value="SUBTILISIN"/>
</dbReference>
<evidence type="ECO:0000256" key="3">
    <source>
        <dbReference type="ARBA" id="ARBA00022801"/>
    </source>
</evidence>
<gene>
    <name evidence="7" type="ORF">CVT24_002612</name>
</gene>
<dbReference type="GO" id="GO:0005615">
    <property type="term" value="C:extracellular space"/>
    <property type="evidence" value="ECO:0007669"/>
    <property type="project" value="TreeGrafter"/>
</dbReference>